<dbReference type="SMART" id="SM00432">
    <property type="entry name" value="MADS"/>
    <property type="match status" value="1"/>
</dbReference>
<evidence type="ECO:0000259" key="7">
    <source>
        <dbReference type="PROSITE" id="PS50066"/>
    </source>
</evidence>
<dbReference type="SUPFAM" id="SSF55455">
    <property type="entry name" value="SRF-like"/>
    <property type="match status" value="1"/>
</dbReference>
<evidence type="ECO:0000256" key="1">
    <source>
        <dbReference type="ARBA" id="ARBA00004123"/>
    </source>
</evidence>
<feature type="coiled-coil region" evidence="6">
    <location>
        <begin position="90"/>
        <end position="117"/>
    </location>
</feature>
<accession>A0ABC8IZ76</accession>
<proteinExistence type="predicted"/>
<name>A0ABC8IZ76_ERUVS</name>
<keyword evidence="9" id="KW-1185">Reference proteome</keyword>
<keyword evidence="4" id="KW-0804">Transcription</keyword>
<evidence type="ECO:0000313" key="8">
    <source>
        <dbReference type="EMBL" id="CAH8305908.1"/>
    </source>
</evidence>
<keyword evidence="2" id="KW-0805">Transcription regulation</keyword>
<dbReference type="PANTHER" id="PTHR11945">
    <property type="entry name" value="MADS BOX PROTEIN"/>
    <property type="match status" value="1"/>
</dbReference>
<evidence type="ECO:0000256" key="5">
    <source>
        <dbReference type="ARBA" id="ARBA00023242"/>
    </source>
</evidence>
<comment type="subcellular location">
    <subcellularLocation>
        <location evidence="1">Nucleus</location>
    </subcellularLocation>
</comment>
<evidence type="ECO:0000256" key="2">
    <source>
        <dbReference type="ARBA" id="ARBA00023015"/>
    </source>
</evidence>
<dbReference type="Proteomes" id="UP001642260">
    <property type="component" value="Unassembled WGS sequence"/>
</dbReference>
<organism evidence="8 9">
    <name type="scientific">Eruca vesicaria subsp. sativa</name>
    <name type="common">Garden rocket</name>
    <name type="synonym">Eruca sativa</name>
    <dbReference type="NCBI Taxonomy" id="29727"/>
    <lineage>
        <taxon>Eukaryota</taxon>
        <taxon>Viridiplantae</taxon>
        <taxon>Streptophyta</taxon>
        <taxon>Embryophyta</taxon>
        <taxon>Tracheophyta</taxon>
        <taxon>Spermatophyta</taxon>
        <taxon>Magnoliopsida</taxon>
        <taxon>eudicotyledons</taxon>
        <taxon>Gunneridae</taxon>
        <taxon>Pentapetalae</taxon>
        <taxon>rosids</taxon>
        <taxon>malvids</taxon>
        <taxon>Brassicales</taxon>
        <taxon>Brassicaceae</taxon>
        <taxon>Brassiceae</taxon>
        <taxon>Eruca</taxon>
    </lineage>
</organism>
<keyword evidence="5" id="KW-0539">Nucleus</keyword>
<evidence type="ECO:0000256" key="6">
    <source>
        <dbReference type="SAM" id="Coils"/>
    </source>
</evidence>
<sequence>MKMVEDHADRMTTLLKRKAQIIKEMTEIAAQCDVEASFLVSSEDGKPHSFAHPSMEDAVGRVKNPLRHEPSGENDTYIEQLVEAHKRENNEMLKKYYAALAEELEIVEENEKKLKGLLESGNDEGLSVEELKRKHQAFVELGTASQQFGQKK</sequence>
<dbReference type="Pfam" id="PF00319">
    <property type="entry name" value="SRF-TF"/>
    <property type="match status" value="1"/>
</dbReference>
<dbReference type="InterPro" id="IPR002100">
    <property type="entry name" value="TF_MADSbox"/>
</dbReference>
<dbReference type="Gene3D" id="3.40.1810.10">
    <property type="entry name" value="Transcription factor, MADS-box"/>
    <property type="match status" value="1"/>
</dbReference>
<dbReference type="GO" id="GO:0003677">
    <property type="term" value="F:DNA binding"/>
    <property type="evidence" value="ECO:0007669"/>
    <property type="project" value="UniProtKB-KW"/>
</dbReference>
<dbReference type="PROSITE" id="PS50066">
    <property type="entry name" value="MADS_BOX_2"/>
    <property type="match status" value="1"/>
</dbReference>
<evidence type="ECO:0000256" key="3">
    <source>
        <dbReference type="ARBA" id="ARBA00023125"/>
    </source>
</evidence>
<dbReference type="InterPro" id="IPR036879">
    <property type="entry name" value="TF_MADSbox_sf"/>
</dbReference>
<feature type="domain" description="MADS-box" evidence="7">
    <location>
        <begin position="1"/>
        <end position="54"/>
    </location>
</feature>
<keyword evidence="6" id="KW-0175">Coiled coil</keyword>
<dbReference type="EMBL" id="CAKOAT010062377">
    <property type="protein sequence ID" value="CAH8305908.1"/>
    <property type="molecule type" value="Genomic_DNA"/>
</dbReference>
<keyword evidence="3" id="KW-0238">DNA-binding</keyword>
<evidence type="ECO:0000313" key="9">
    <source>
        <dbReference type="Proteomes" id="UP001642260"/>
    </source>
</evidence>
<protein>
    <recommendedName>
        <fullName evidence="7">MADS-box domain-containing protein</fullName>
    </recommendedName>
</protein>
<reference evidence="8 9" key="1">
    <citation type="submission" date="2022-03" db="EMBL/GenBank/DDBJ databases">
        <authorList>
            <person name="Macdonald S."/>
            <person name="Ahmed S."/>
            <person name="Newling K."/>
        </authorList>
    </citation>
    <scope>NUCLEOTIDE SEQUENCE [LARGE SCALE GENOMIC DNA]</scope>
</reference>
<dbReference type="PANTHER" id="PTHR11945:SF821">
    <property type="entry name" value="AGAMOUS-LIKE 57"/>
    <property type="match status" value="1"/>
</dbReference>
<gene>
    <name evidence="8" type="ORF">ERUC_LOCUS4035</name>
</gene>
<comment type="caution">
    <text evidence="8">The sequence shown here is derived from an EMBL/GenBank/DDBJ whole genome shotgun (WGS) entry which is preliminary data.</text>
</comment>
<evidence type="ECO:0000256" key="4">
    <source>
        <dbReference type="ARBA" id="ARBA00023163"/>
    </source>
</evidence>
<dbReference type="AlphaFoldDB" id="A0ABC8IZ76"/>
<dbReference type="GO" id="GO:0005634">
    <property type="term" value="C:nucleus"/>
    <property type="evidence" value="ECO:0007669"/>
    <property type="project" value="UniProtKB-SubCell"/>
</dbReference>